<dbReference type="AlphaFoldDB" id="A0A6A2XDL0"/>
<evidence type="ECO:0000256" key="6">
    <source>
        <dbReference type="ARBA" id="ARBA00022833"/>
    </source>
</evidence>
<dbReference type="PANTHER" id="PTHR11685">
    <property type="entry name" value="RBR FAMILY RING FINGER AND IBR DOMAIN-CONTAINING"/>
    <property type="match status" value="1"/>
</dbReference>
<keyword evidence="6" id="KW-0862">Zinc</keyword>
<dbReference type="OrthoDB" id="10009520at2759"/>
<organism evidence="8 9">
    <name type="scientific">Hibiscus syriacus</name>
    <name type="common">Rose of Sharon</name>
    <dbReference type="NCBI Taxonomy" id="106335"/>
    <lineage>
        <taxon>Eukaryota</taxon>
        <taxon>Viridiplantae</taxon>
        <taxon>Streptophyta</taxon>
        <taxon>Embryophyta</taxon>
        <taxon>Tracheophyta</taxon>
        <taxon>Spermatophyta</taxon>
        <taxon>Magnoliopsida</taxon>
        <taxon>eudicotyledons</taxon>
        <taxon>Gunneridae</taxon>
        <taxon>Pentapetalae</taxon>
        <taxon>rosids</taxon>
        <taxon>malvids</taxon>
        <taxon>Malvales</taxon>
        <taxon>Malvaceae</taxon>
        <taxon>Malvoideae</taxon>
        <taxon>Hibiscus</taxon>
    </lineage>
</organism>
<dbReference type="GO" id="GO:0016567">
    <property type="term" value="P:protein ubiquitination"/>
    <property type="evidence" value="ECO:0007669"/>
    <property type="project" value="UniProtKB-UniPathway"/>
</dbReference>
<proteinExistence type="predicted"/>
<dbReference type="GO" id="GO:0004842">
    <property type="term" value="F:ubiquitin-protein transferase activity"/>
    <property type="evidence" value="ECO:0007669"/>
    <property type="project" value="InterPro"/>
</dbReference>
<comment type="cofactor">
    <cofactor evidence="1">
        <name>Zn(2+)</name>
        <dbReference type="ChEBI" id="CHEBI:29105"/>
    </cofactor>
</comment>
<feature type="domain" description="IBR" evidence="7">
    <location>
        <begin position="25"/>
        <end position="87"/>
    </location>
</feature>
<keyword evidence="5" id="KW-0833">Ubl conjugation pathway</keyword>
<accession>A0A6A2XDL0</accession>
<evidence type="ECO:0000259" key="7">
    <source>
        <dbReference type="SMART" id="SM00647"/>
    </source>
</evidence>
<sequence>MSGTGLSRVLDPEVCREILLWDLFNRWGNALCESAFLGSEKFYCPRKDCSALLINDGERIIQKFRCPFCKRAVCVRCKLAWHSGLSCAEFQELEPLGPDALFAKERSGNGAPTAKLC</sequence>
<evidence type="ECO:0000313" key="9">
    <source>
        <dbReference type="Proteomes" id="UP000436088"/>
    </source>
</evidence>
<dbReference type="Pfam" id="PF01485">
    <property type="entry name" value="IBR"/>
    <property type="match status" value="1"/>
</dbReference>
<dbReference type="Proteomes" id="UP000436088">
    <property type="component" value="Unassembled WGS sequence"/>
</dbReference>
<dbReference type="CDD" id="cd22582">
    <property type="entry name" value="BRcat_RBR_unk"/>
    <property type="match status" value="1"/>
</dbReference>
<keyword evidence="4" id="KW-0863">Zinc-finger</keyword>
<evidence type="ECO:0000256" key="3">
    <source>
        <dbReference type="ARBA" id="ARBA00022723"/>
    </source>
</evidence>
<gene>
    <name evidence="8" type="ORF">F3Y22_tig00112634pilonHSYRG00043</name>
</gene>
<comment type="pathway">
    <text evidence="2">Protein modification; protein ubiquitination.</text>
</comment>
<dbReference type="InterPro" id="IPR031127">
    <property type="entry name" value="E3_UB_ligase_RBR"/>
</dbReference>
<evidence type="ECO:0000256" key="1">
    <source>
        <dbReference type="ARBA" id="ARBA00001947"/>
    </source>
</evidence>
<evidence type="ECO:0000256" key="2">
    <source>
        <dbReference type="ARBA" id="ARBA00004906"/>
    </source>
</evidence>
<dbReference type="SMART" id="SM00647">
    <property type="entry name" value="IBR"/>
    <property type="match status" value="1"/>
</dbReference>
<reference evidence="8" key="1">
    <citation type="submission" date="2019-09" db="EMBL/GenBank/DDBJ databases">
        <title>Draft genome information of white flower Hibiscus syriacus.</title>
        <authorList>
            <person name="Kim Y.-M."/>
        </authorList>
    </citation>
    <scope>NUCLEOTIDE SEQUENCE [LARGE SCALE GENOMIC DNA]</scope>
    <source>
        <strain evidence="8">YM2019G1</strain>
    </source>
</reference>
<dbReference type="InterPro" id="IPR002867">
    <property type="entry name" value="IBR_dom"/>
</dbReference>
<dbReference type="SUPFAM" id="SSF57850">
    <property type="entry name" value="RING/U-box"/>
    <property type="match status" value="1"/>
</dbReference>
<keyword evidence="3" id="KW-0479">Metal-binding</keyword>
<dbReference type="UniPathway" id="UPA00143"/>
<evidence type="ECO:0000313" key="8">
    <source>
        <dbReference type="EMBL" id="KAE8665305.1"/>
    </source>
</evidence>
<protein>
    <recommendedName>
        <fullName evidence="7">IBR domain-containing protein</fullName>
    </recommendedName>
</protein>
<keyword evidence="9" id="KW-1185">Reference proteome</keyword>
<evidence type="ECO:0000256" key="5">
    <source>
        <dbReference type="ARBA" id="ARBA00022786"/>
    </source>
</evidence>
<dbReference type="EMBL" id="VEPZ02001621">
    <property type="protein sequence ID" value="KAE8665305.1"/>
    <property type="molecule type" value="Genomic_DNA"/>
</dbReference>
<evidence type="ECO:0000256" key="4">
    <source>
        <dbReference type="ARBA" id="ARBA00022771"/>
    </source>
</evidence>
<dbReference type="GO" id="GO:0008270">
    <property type="term" value="F:zinc ion binding"/>
    <property type="evidence" value="ECO:0007669"/>
    <property type="project" value="UniProtKB-KW"/>
</dbReference>
<dbReference type="Gene3D" id="2.20.25.20">
    <property type="match status" value="1"/>
</dbReference>
<comment type="caution">
    <text evidence="8">The sequence shown here is derived from an EMBL/GenBank/DDBJ whole genome shotgun (WGS) entry which is preliminary data.</text>
</comment>
<name>A0A6A2XDL0_HIBSY</name>